<evidence type="ECO:0000313" key="1">
    <source>
        <dbReference type="EMBL" id="KAJ3748860.1"/>
    </source>
</evidence>
<sequence>SSARRHLASAHRSMYEKFCKDNRFASMLPSDRKDALENKLSQSSLDDVVVKLDCKIPAVPYTEENFARAAFEWLVATDQPLWALQNKTFQKMIEIASRASSGVKIPSRKLTRQGIMDMFWEIMRSLKDRLHVCWPFSCDIYAIFTHLLVHPCYRPDILHLRRLAGQ</sequence>
<protein>
    <submittedName>
        <fullName evidence="1">Uncharacterized protein</fullName>
    </submittedName>
</protein>
<dbReference type="AlphaFoldDB" id="A0A9W8P8B6"/>
<name>A0A9W8P8B6_9AGAR</name>
<evidence type="ECO:0000313" key="2">
    <source>
        <dbReference type="Proteomes" id="UP001142393"/>
    </source>
</evidence>
<dbReference type="EMBL" id="JANVFU010000002">
    <property type="protein sequence ID" value="KAJ3748860.1"/>
    <property type="molecule type" value="Genomic_DNA"/>
</dbReference>
<reference evidence="1 2" key="1">
    <citation type="journal article" date="2023" name="Proc. Natl. Acad. Sci. U.S.A.">
        <title>A global phylogenomic analysis of the shiitake genus Lentinula.</title>
        <authorList>
            <person name="Sierra-Patev S."/>
            <person name="Min B."/>
            <person name="Naranjo-Ortiz M."/>
            <person name="Looney B."/>
            <person name="Konkel Z."/>
            <person name="Slot J.C."/>
            <person name="Sakamoto Y."/>
            <person name="Steenwyk J.L."/>
            <person name="Rokas A."/>
            <person name="Carro J."/>
            <person name="Camarero S."/>
            <person name="Ferreira P."/>
            <person name="Molpeceres G."/>
            <person name="Ruiz-Duenas F.J."/>
            <person name="Serrano A."/>
            <person name="Henrissat B."/>
            <person name="Drula E."/>
            <person name="Hughes K.W."/>
            <person name="Mata J.L."/>
            <person name="Ishikawa N.K."/>
            <person name="Vargas-Isla R."/>
            <person name="Ushijima S."/>
            <person name="Smith C.A."/>
            <person name="Donoghue J."/>
            <person name="Ahrendt S."/>
            <person name="Andreopoulos W."/>
            <person name="He G."/>
            <person name="LaButti K."/>
            <person name="Lipzen A."/>
            <person name="Ng V."/>
            <person name="Riley R."/>
            <person name="Sandor L."/>
            <person name="Barry K."/>
            <person name="Martinez A.T."/>
            <person name="Xiao Y."/>
            <person name="Gibbons J.G."/>
            <person name="Terashima K."/>
            <person name="Grigoriev I.V."/>
            <person name="Hibbett D."/>
        </authorList>
    </citation>
    <scope>NUCLEOTIDE SEQUENCE [LARGE SCALE GENOMIC DNA]</scope>
    <source>
        <strain evidence="1 2">TFB7810</strain>
    </source>
</reference>
<organism evidence="1 2">
    <name type="scientific">Lentinula detonsa</name>
    <dbReference type="NCBI Taxonomy" id="2804962"/>
    <lineage>
        <taxon>Eukaryota</taxon>
        <taxon>Fungi</taxon>
        <taxon>Dikarya</taxon>
        <taxon>Basidiomycota</taxon>
        <taxon>Agaricomycotina</taxon>
        <taxon>Agaricomycetes</taxon>
        <taxon>Agaricomycetidae</taxon>
        <taxon>Agaricales</taxon>
        <taxon>Marasmiineae</taxon>
        <taxon>Omphalotaceae</taxon>
        <taxon>Lentinula</taxon>
    </lineage>
</organism>
<feature type="non-terminal residue" evidence="1">
    <location>
        <position position="166"/>
    </location>
</feature>
<dbReference type="Proteomes" id="UP001142393">
    <property type="component" value="Unassembled WGS sequence"/>
</dbReference>
<gene>
    <name evidence="1" type="ORF">DFH05DRAFT_1388977</name>
</gene>
<keyword evidence="2" id="KW-1185">Reference proteome</keyword>
<proteinExistence type="predicted"/>
<comment type="caution">
    <text evidence="1">The sequence shown here is derived from an EMBL/GenBank/DDBJ whole genome shotgun (WGS) entry which is preliminary data.</text>
</comment>
<accession>A0A9W8P8B6</accession>